<keyword evidence="4" id="KW-1185">Reference proteome</keyword>
<evidence type="ECO:0000259" key="2">
    <source>
        <dbReference type="PROSITE" id="PS50144"/>
    </source>
</evidence>
<name>A0AAD5ID25_ACENE</name>
<dbReference type="AlphaFoldDB" id="A0AAD5ID25"/>
<dbReference type="EMBL" id="JAJSOW010000106">
    <property type="protein sequence ID" value="KAI9160096.1"/>
    <property type="molecule type" value="Genomic_DNA"/>
</dbReference>
<dbReference type="PANTHER" id="PTHR46162:SF40">
    <property type="entry name" value="TRAF-LIKE FAMILY PROTEIN"/>
    <property type="match status" value="1"/>
</dbReference>
<evidence type="ECO:0000313" key="4">
    <source>
        <dbReference type="Proteomes" id="UP001064489"/>
    </source>
</evidence>
<reference evidence="3" key="1">
    <citation type="journal article" date="2022" name="Plant J.">
        <title>Strategies of tolerance reflected in two North American maple genomes.</title>
        <authorList>
            <person name="McEvoy S.L."/>
            <person name="Sezen U.U."/>
            <person name="Trouern-Trend A."/>
            <person name="McMahon S.M."/>
            <person name="Schaberg P.G."/>
            <person name="Yang J."/>
            <person name="Wegrzyn J.L."/>
            <person name="Swenson N.G."/>
        </authorList>
    </citation>
    <scope>NUCLEOTIDE SEQUENCE</scope>
    <source>
        <strain evidence="3">91603</strain>
    </source>
</reference>
<dbReference type="PROSITE" id="PS50144">
    <property type="entry name" value="MATH"/>
    <property type="match status" value="1"/>
</dbReference>
<evidence type="ECO:0000313" key="3">
    <source>
        <dbReference type="EMBL" id="KAI9160096.1"/>
    </source>
</evidence>
<dbReference type="PANTHER" id="PTHR46162">
    <property type="entry name" value="TRAF-LIKE FAMILY PROTEIN"/>
    <property type="match status" value="1"/>
</dbReference>
<feature type="region of interest" description="Disordered" evidence="1">
    <location>
        <begin position="123"/>
        <end position="175"/>
    </location>
</feature>
<accession>A0AAD5ID25</accession>
<protein>
    <recommendedName>
        <fullName evidence="2">MATH domain-containing protein</fullName>
    </recommendedName>
</protein>
<organism evidence="3 4">
    <name type="scientific">Acer negundo</name>
    <name type="common">Box elder</name>
    <dbReference type="NCBI Taxonomy" id="4023"/>
    <lineage>
        <taxon>Eukaryota</taxon>
        <taxon>Viridiplantae</taxon>
        <taxon>Streptophyta</taxon>
        <taxon>Embryophyta</taxon>
        <taxon>Tracheophyta</taxon>
        <taxon>Spermatophyta</taxon>
        <taxon>Magnoliopsida</taxon>
        <taxon>eudicotyledons</taxon>
        <taxon>Gunneridae</taxon>
        <taxon>Pentapetalae</taxon>
        <taxon>rosids</taxon>
        <taxon>malvids</taxon>
        <taxon>Sapindales</taxon>
        <taxon>Sapindaceae</taxon>
        <taxon>Hippocastanoideae</taxon>
        <taxon>Acereae</taxon>
        <taxon>Acer</taxon>
    </lineage>
</organism>
<evidence type="ECO:0000256" key="1">
    <source>
        <dbReference type="SAM" id="MobiDB-lite"/>
    </source>
</evidence>
<dbReference type="InterPro" id="IPR002083">
    <property type="entry name" value="MATH/TRAF_dom"/>
</dbReference>
<dbReference type="Proteomes" id="UP001064489">
    <property type="component" value="Chromosome 2"/>
</dbReference>
<comment type="caution">
    <text evidence="3">The sequence shown here is derived from an EMBL/GenBank/DDBJ whole genome shotgun (WGS) entry which is preliminary data.</text>
</comment>
<sequence length="283" mass="30268">MRHPLFLLPPIPHSKLAHIGAHSRVLTLGVLPLETMAGALPLSIHLGLHSTTLDRRIVAINMLRVPTLVVSLHTLLDRPNSTTITSWVPSVITLSPSTAVLSPDLSPSAAPFCVTQEAPQLSSPAASSTADPVPLSPRSAASSSSNSAAQSEPPSLFPPITASSESPTSAAAPRLSPTEAKGALKYFDNLRKEHGCAQLISLEELNGPCNGYLVNDCCVFGVEVFVIQPSSGIEETLTMLKEPKGRTYTWSIENFSKLNDNLQYSDEFTVGGKKWYVHITPLT</sequence>
<gene>
    <name evidence="3" type="ORF">LWI28_005056</name>
</gene>
<feature type="compositionally biased region" description="Low complexity" evidence="1">
    <location>
        <begin position="136"/>
        <end position="173"/>
    </location>
</feature>
<proteinExistence type="predicted"/>
<dbReference type="InterPro" id="IPR008974">
    <property type="entry name" value="TRAF-like"/>
</dbReference>
<reference evidence="3" key="2">
    <citation type="submission" date="2023-02" db="EMBL/GenBank/DDBJ databases">
        <authorList>
            <person name="Swenson N.G."/>
            <person name="Wegrzyn J.L."/>
            <person name="Mcevoy S.L."/>
        </authorList>
    </citation>
    <scope>NUCLEOTIDE SEQUENCE</scope>
    <source>
        <strain evidence="3">91603</strain>
        <tissue evidence="3">Leaf</tissue>
    </source>
</reference>
<dbReference type="Gene3D" id="2.60.210.10">
    <property type="entry name" value="Apoptosis, Tumor Necrosis Factor Receptor Associated Protein 2, Chain A"/>
    <property type="match status" value="2"/>
</dbReference>
<dbReference type="CDD" id="cd00121">
    <property type="entry name" value="MATH"/>
    <property type="match status" value="1"/>
</dbReference>
<dbReference type="SUPFAM" id="SSF49599">
    <property type="entry name" value="TRAF domain-like"/>
    <property type="match status" value="2"/>
</dbReference>
<feature type="domain" description="MATH" evidence="2">
    <location>
        <begin position="245"/>
        <end position="283"/>
    </location>
</feature>